<organism evidence="3 4">
    <name type="scientific">Roseiconus nitratireducens</name>
    <dbReference type="NCBI Taxonomy" id="2605748"/>
    <lineage>
        <taxon>Bacteria</taxon>
        <taxon>Pseudomonadati</taxon>
        <taxon>Planctomycetota</taxon>
        <taxon>Planctomycetia</taxon>
        <taxon>Pirellulales</taxon>
        <taxon>Pirellulaceae</taxon>
        <taxon>Roseiconus</taxon>
    </lineage>
</organism>
<dbReference type="RefSeq" id="WP_150075261.1">
    <property type="nucleotide sequence ID" value="NZ_VWOX01000002.1"/>
</dbReference>
<reference evidence="3 4" key="1">
    <citation type="submission" date="2019-08" db="EMBL/GenBank/DDBJ databases">
        <authorList>
            <person name="Dhanesh K."/>
            <person name="Kumar G."/>
            <person name="Sasikala C."/>
            <person name="Venkata Ramana C."/>
        </authorList>
    </citation>
    <scope>NUCLEOTIDE SEQUENCE [LARGE SCALE GENOMIC DNA]</scope>
    <source>
        <strain evidence="3 4">JC645</strain>
    </source>
</reference>
<accession>A0A5M6DFB2</accession>
<protein>
    <submittedName>
        <fullName evidence="3">Long-chain N-acyl amino acid synthase</fullName>
    </submittedName>
</protein>
<comment type="caution">
    <text evidence="3">The sequence shown here is derived from an EMBL/GenBank/DDBJ whole genome shotgun (WGS) entry which is preliminary data.</text>
</comment>
<feature type="region of interest" description="Disordered" evidence="1">
    <location>
        <begin position="244"/>
        <end position="265"/>
    </location>
</feature>
<evidence type="ECO:0000313" key="4">
    <source>
        <dbReference type="Proteomes" id="UP000324479"/>
    </source>
</evidence>
<keyword evidence="4" id="KW-1185">Reference proteome</keyword>
<name>A0A5M6DFB2_9BACT</name>
<dbReference type="Proteomes" id="UP000324479">
    <property type="component" value="Unassembled WGS sequence"/>
</dbReference>
<sequence>MFQSATSEASSGVFDPRIKISIARTRSDLEQAFRLVHHSYVRAGLDGPNETGMRLCRHHFLESTEVVIAKLEDVVVSTASVIVDSPLGLPAESMYGKELQALKSRGLRIAEVGCLADRRKSPARFIQMFRRLSTLIAQAAEARGCNALIAATHPRHARFYARYLGFETFGEIHECPYANGNPAIALLLDFEAKRGTPPHDHLFGQKYRDRELAPFLWDADTQSHFLNVMRQIELGRAVAEGTQTLPPIVTGPPTPPWLETNSDQP</sequence>
<dbReference type="InterPro" id="IPR016181">
    <property type="entry name" value="Acyl_CoA_acyltransferase"/>
</dbReference>
<dbReference type="Gene3D" id="3.40.630.30">
    <property type="match status" value="1"/>
</dbReference>
<proteinExistence type="predicted"/>
<feature type="domain" description="N-acyl amino acid synthase FeeM catalytic core" evidence="2">
    <location>
        <begin position="31"/>
        <end position="189"/>
    </location>
</feature>
<dbReference type="EMBL" id="VWOX01000002">
    <property type="protein sequence ID" value="KAA5546254.1"/>
    <property type="molecule type" value="Genomic_DNA"/>
</dbReference>
<dbReference type="InterPro" id="IPR054597">
    <property type="entry name" value="FeeM_cat"/>
</dbReference>
<dbReference type="SUPFAM" id="SSF55729">
    <property type="entry name" value="Acyl-CoA N-acyltransferases (Nat)"/>
    <property type="match status" value="1"/>
</dbReference>
<dbReference type="Pfam" id="PF21926">
    <property type="entry name" value="FeeM"/>
    <property type="match status" value="1"/>
</dbReference>
<evidence type="ECO:0000256" key="1">
    <source>
        <dbReference type="SAM" id="MobiDB-lite"/>
    </source>
</evidence>
<dbReference type="AlphaFoldDB" id="A0A5M6DFB2"/>
<gene>
    <name evidence="3" type="ORF">FYK55_05040</name>
</gene>
<evidence type="ECO:0000313" key="3">
    <source>
        <dbReference type="EMBL" id="KAA5546254.1"/>
    </source>
</evidence>
<evidence type="ECO:0000259" key="2">
    <source>
        <dbReference type="Pfam" id="PF21926"/>
    </source>
</evidence>